<evidence type="ECO:0000313" key="2">
    <source>
        <dbReference type="EMBL" id="WWT33792.1"/>
    </source>
</evidence>
<keyword evidence="1" id="KW-0732">Signal</keyword>
<dbReference type="EMBL" id="CP146275">
    <property type="protein sequence ID" value="WWT33792.1"/>
    <property type="molecule type" value="Genomic_DNA"/>
</dbReference>
<evidence type="ECO:0000256" key="1">
    <source>
        <dbReference type="SAM" id="SignalP"/>
    </source>
</evidence>
<dbReference type="Pfam" id="PF06577">
    <property type="entry name" value="EipA"/>
    <property type="match status" value="1"/>
</dbReference>
<name>A0ABZ2I1R9_9HYPH</name>
<organism evidence="2 3">
    <name type="scientific">Pelagibacterium nitratireducens</name>
    <dbReference type="NCBI Taxonomy" id="1046114"/>
    <lineage>
        <taxon>Bacteria</taxon>
        <taxon>Pseudomonadati</taxon>
        <taxon>Pseudomonadota</taxon>
        <taxon>Alphaproteobacteria</taxon>
        <taxon>Hyphomicrobiales</taxon>
        <taxon>Devosiaceae</taxon>
        <taxon>Pelagibacterium</taxon>
    </lineage>
</organism>
<keyword evidence="3" id="KW-1185">Reference proteome</keyword>
<proteinExistence type="predicted"/>
<dbReference type="InterPro" id="IPR008325">
    <property type="entry name" value="EipA-like"/>
</dbReference>
<dbReference type="Proteomes" id="UP001369958">
    <property type="component" value="Chromosome"/>
</dbReference>
<sequence length="190" mass="19985">MMNRFLAALVLGLGLVLGSAPANAQQGSLSDTYSSDEILSAGHQFFGSVAQGLASVIEQAFEQYGQPNAYILGQEGGGALFIGAKYGDGTMYTRNAGTHQVFWQGPSLGLNIGADGSRVMMLVYNLPSVESIYDRYPGVEGSIFAVGGIGMTALKLDDVYVVPISSGVGLRAGVAVGYLNFTREPTWNPF</sequence>
<accession>A0ABZ2I1R9</accession>
<feature type="signal peptide" evidence="1">
    <location>
        <begin position="1"/>
        <end position="24"/>
    </location>
</feature>
<dbReference type="RefSeq" id="WP_338609496.1">
    <property type="nucleotide sequence ID" value="NZ_CP146275.1"/>
</dbReference>
<dbReference type="PIRSF" id="PIRSF033924">
    <property type="entry name" value="UCP033924"/>
    <property type="match status" value="1"/>
</dbReference>
<feature type="chain" id="PRO_5046724359" evidence="1">
    <location>
        <begin position="25"/>
        <end position="190"/>
    </location>
</feature>
<protein>
    <submittedName>
        <fullName evidence="2">DUF1134 domain-containing protein</fullName>
    </submittedName>
</protein>
<gene>
    <name evidence="2" type="ORF">V6617_04840</name>
</gene>
<evidence type="ECO:0000313" key="3">
    <source>
        <dbReference type="Proteomes" id="UP001369958"/>
    </source>
</evidence>
<reference evidence="2 3" key="1">
    <citation type="submission" date="2024-02" db="EMBL/GenBank/DDBJ databases">
        <title>Complete genome sequence of Pelagibacterium nitratireducens ZH15.</title>
        <authorList>
            <person name="Zhao L.H."/>
        </authorList>
    </citation>
    <scope>NUCLEOTIDE SEQUENCE [LARGE SCALE GENOMIC DNA]</scope>
    <source>
        <strain evidence="2 3">ZH15</strain>
    </source>
</reference>